<evidence type="ECO:0000256" key="3">
    <source>
        <dbReference type="ARBA" id="ARBA00023015"/>
    </source>
</evidence>
<dbReference type="GO" id="GO:0005634">
    <property type="term" value="C:nucleus"/>
    <property type="evidence" value="ECO:0007669"/>
    <property type="project" value="UniProtKB-SubCell"/>
</dbReference>
<dbReference type="PRINTS" id="PR00056">
    <property type="entry name" value="HSFDOMAIN"/>
</dbReference>
<reference evidence="12" key="1">
    <citation type="submission" date="2016-02" db="EMBL/GenBank/DDBJ databases">
        <title>Comparative genomics of biotechnologically important yeasts.</title>
        <authorList>
            <consortium name="DOE Joint Genome Institute"/>
            <person name="Riley R."/>
            <person name="Haridas S."/>
            <person name="Wolfe K.H."/>
            <person name="Lopes M.R."/>
            <person name="Hittinger C.T."/>
            <person name="Goker M."/>
            <person name="Salamov A."/>
            <person name="Wisecaver J."/>
            <person name="Long T.M."/>
            <person name="Aerts A.L."/>
            <person name="Barry K."/>
            <person name="Choi C."/>
            <person name="Clum A."/>
            <person name="Coughlan A.Y."/>
            <person name="Deshpande S."/>
            <person name="Douglass A.P."/>
            <person name="Hanson S.J."/>
            <person name="Klenk H.-P."/>
            <person name="Labutti K."/>
            <person name="Lapidus A."/>
            <person name="Lindquist E."/>
            <person name="Lipzen A."/>
            <person name="Meier-Kolthoff J.P."/>
            <person name="Ohm R.A."/>
            <person name="Otillar R.P."/>
            <person name="Pangilinan J."/>
            <person name="Peng Y."/>
            <person name="Rokas A."/>
            <person name="Rosa C.A."/>
            <person name="Scheuner C."/>
            <person name="Sibirny A.A."/>
            <person name="Slot J.C."/>
            <person name="Stielow J.B."/>
            <person name="Sun H."/>
            <person name="Kurtzman C.P."/>
            <person name="Blackwell M."/>
            <person name="Jeffries T.W."/>
            <person name="Grigoriev I.V."/>
        </authorList>
    </citation>
    <scope>NUCLEOTIDE SEQUENCE [LARGE SCALE GENOMIC DNA]</scope>
    <source>
        <strain evidence="12">NRRL Y-17796</strain>
    </source>
</reference>
<dbReference type="FunFam" id="1.10.10.10:FF:000027">
    <property type="entry name" value="Heat shock transcription factor 1"/>
    <property type="match status" value="1"/>
</dbReference>
<keyword evidence="6" id="KW-0539">Nucleus</keyword>
<dbReference type="GO" id="GO:0003700">
    <property type="term" value="F:DNA-binding transcription factor activity"/>
    <property type="evidence" value="ECO:0007669"/>
    <property type="project" value="InterPro"/>
</dbReference>
<dbReference type="AlphaFoldDB" id="A0A1E4TDP3"/>
<feature type="domain" description="HSF-type DNA-binding" evidence="10">
    <location>
        <begin position="52"/>
        <end position="76"/>
    </location>
</feature>
<evidence type="ECO:0000259" key="10">
    <source>
        <dbReference type="PROSITE" id="PS00434"/>
    </source>
</evidence>
<evidence type="ECO:0000313" key="11">
    <source>
        <dbReference type="EMBL" id="ODV89881.1"/>
    </source>
</evidence>
<name>A0A1E4TDP3_9ASCO</name>
<comment type="subcellular location">
    <subcellularLocation>
        <location evidence="1">Nucleus</location>
    </subcellularLocation>
</comment>
<gene>
    <name evidence="11" type="ORF">CANCADRAFT_19045</name>
</gene>
<organism evidence="11 12">
    <name type="scientific">Tortispora caseinolytica NRRL Y-17796</name>
    <dbReference type="NCBI Taxonomy" id="767744"/>
    <lineage>
        <taxon>Eukaryota</taxon>
        <taxon>Fungi</taxon>
        <taxon>Dikarya</taxon>
        <taxon>Ascomycota</taxon>
        <taxon>Saccharomycotina</taxon>
        <taxon>Trigonopsidomycetes</taxon>
        <taxon>Trigonopsidales</taxon>
        <taxon>Trigonopsidaceae</taxon>
        <taxon>Tortispora</taxon>
    </lineage>
</organism>
<keyword evidence="5" id="KW-0804">Transcription</keyword>
<feature type="non-terminal residue" evidence="11">
    <location>
        <position position="95"/>
    </location>
</feature>
<dbReference type="InterPro" id="IPR036390">
    <property type="entry name" value="WH_DNA-bd_sf"/>
</dbReference>
<evidence type="ECO:0000256" key="9">
    <source>
        <dbReference type="RuleBase" id="RU004020"/>
    </source>
</evidence>
<evidence type="ECO:0000256" key="1">
    <source>
        <dbReference type="ARBA" id="ARBA00004123"/>
    </source>
</evidence>
<evidence type="ECO:0000313" key="12">
    <source>
        <dbReference type="Proteomes" id="UP000095023"/>
    </source>
</evidence>
<dbReference type="Proteomes" id="UP000095023">
    <property type="component" value="Unassembled WGS sequence"/>
</dbReference>
<dbReference type="PROSITE" id="PS00434">
    <property type="entry name" value="HSF_DOMAIN"/>
    <property type="match status" value="1"/>
</dbReference>
<evidence type="ECO:0000256" key="8">
    <source>
        <dbReference type="ARBA" id="ARBA00084017"/>
    </source>
</evidence>
<dbReference type="InterPro" id="IPR036388">
    <property type="entry name" value="WH-like_DNA-bd_sf"/>
</dbReference>
<evidence type="ECO:0000256" key="2">
    <source>
        <dbReference type="ARBA" id="ARBA00006403"/>
    </source>
</evidence>
<dbReference type="SMART" id="SM00415">
    <property type="entry name" value="HSF"/>
    <property type="match status" value="1"/>
</dbReference>
<keyword evidence="4" id="KW-0238">DNA-binding</keyword>
<keyword evidence="3" id="KW-0805">Transcription regulation</keyword>
<evidence type="ECO:0000256" key="5">
    <source>
        <dbReference type="ARBA" id="ARBA00023163"/>
    </source>
</evidence>
<dbReference type="InterPro" id="IPR000232">
    <property type="entry name" value="HSF_DNA-bd"/>
</dbReference>
<feature type="non-terminal residue" evidence="11">
    <location>
        <position position="1"/>
    </location>
</feature>
<sequence>KKTSAQPKARPAFVVKLWSMVNDPENSKYMHWTDDGTAFIVTGREQFEKSVLPKYFKHSNFSSFVRQLNMYGWHKVQDVTSGSLQAADDTWQFKS</sequence>
<comment type="similarity">
    <text evidence="2 9">Belongs to the HSF family.</text>
</comment>
<dbReference type="GO" id="GO:0043565">
    <property type="term" value="F:sequence-specific DNA binding"/>
    <property type="evidence" value="ECO:0007669"/>
    <property type="project" value="InterPro"/>
</dbReference>
<evidence type="ECO:0000256" key="4">
    <source>
        <dbReference type="ARBA" id="ARBA00023125"/>
    </source>
</evidence>
<dbReference type="PANTHER" id="PTHR10015">
    <property type="entry name" value="HEAT SHOCK TRANSCRIPTION FACTOR"/>
    <property type="match status" value="1"/>
</dbReference>
<dbReference type="Pfam" id="PF00447">
    <property type="entry name" value="HSF_DNA-bind"/>
    <property type="match status" value="1"/>
</dbReference>
<dbReference type="SUPFAM" id="SSF46785">
    <property type="entry name" value="Winged helix' DNA-binding domain"/>
    <property type="match status" value="1"/>
</dbReference>
<dbReference type="PANTHER" id="PTHR10015:SF427">
    <property type="entry name" value="HEAT SHOCK FACTOR PROTEIN"/>
    <property type="match status" value="1"/>
</dbReference>
<dbReference type="EMBL" id="KV453842">
    <property type="protein sequence ID" value="ODV89881.1"/>
    <property type="molecule type" value="Genomic_DNA"/>
</dbReference>
<evidence type="ECO:0000256" key="6">
    <source>
        <dbReference type="ARBA" id="ARBA00023242"/>
    </source>
</evidence>
<evidence type="ECO:0000256" key="7">
    <source>
        <dbReference type="ARBA" id="ARBA00068818"/>
    </source>
</evidence>
<dbReference type="Gene3D" id="1.10.10.10">
    <property type="entry name" value="Winged helix-like DNA-binding domain superfamily/Winged helix DNA-binding domain"/>
    <property type="match status" value="1"/>
</dbReference>
<protein>
    <recommendedName>
        <fullName evidence="7">Heat shock transcription factor</fullName>
    </recommendedName>
    <alternativeName>
        <fullName evidence="8">Heat shock factor protein</fullName>
    </alternativeName>
</protein>
<keyword evidence="12" id="KW-1185">Reference proteome</keyword>
<dbReference type="OrthoDB" id="60033at2759"/>
<accession>A0A1E4TDP3</accession>
<proteinExistence type="inferred from homology"/>